<keyword evidence="2" id="KW-1133">Transmembrane helix</keyword>
<feature type="region of interest" description="Disordered" evidence="1">
    <location>
        <begin position="241"/>
        <end position="287"/>
    </location>
</feature>
<keyword evidence="4" id="KW-1185">Reference proteome</keyword>
<dbReference type="AlphaFoldDB" id="A0AAD9D763"/>
<evidence type="ECO:0000256" key="1">
    <source>
        <dbReference type="SAM" id="MobiDB-lite"/>
    </source>
</evidence>
<feature type="compositionally biased region" description="Low complexity" evidence="1">
    <location>
        <begin position="358"/>
        <end position="380"/>
    </location>
</feature>
<dbReference type="EMBL" id="JATAAI010000034">
    <property type="protein sequence ID" value="KAK1735389.1"/>
    <property type="molecule type" value="Genomic_DNA"/>
</dbReference>
<comment type="caution">
    <text evidence="3">The sequence shown here is derived from an EMBL/GenBank/DDBJ whole genome shotgun (WGS) entry which is preliminary data.</text>
</comment>
<feature type="region of interest" description="Disordered" evidence="1">
    <location>
        <begin position="358"/>
        <end position="389"/>
    </location>
</feature>
<feature type="compositionally biased region" description="Basic and acidic residues" evidence="1">
    <location>
        <begin position="241"/>
        <end position="254"/>
    </location>
</feature>
<gene>
    <name evidence="3" type="ORF">QTG54_014003</name>
</gene>
<evidence type="ECO:0000256" key="2">
    <source>
        <dbReference type="SAM" id="Phobius"/>
    </source>
</evidence>
<keyword evidence="2" id="KW-0812">Transmembrane</keyword>
<evidence type="ECO:0000313" key="3">
    <source>
        <dbReference type="EMBL" id="KAK1735389.1"/>
    </source>
</evidence>
<organism evidence="3 4">
    <name type="scientific">Skeletonema marinoi</name>
    <dbReference type="NCBI Taxonomy" id="267567"/>
    <lineage>
        <taxon>Eukaryota</taxon>
        <taxon>Sar</taxon>
        <taxon>Stramenopiles</taxon>
        <taxon>Ochrophyta</taxon>
        <taxon>Bacillariophyta</taxon>
        <taxon>Coscinodiscophyceae</taxon>
        <taxon>Thalassiosirophycidae</taxon>
        <taxon>Thalassiosirales</taxon>
        <taxon>Skeletonemataceae</taxon>
        <taxon>Skeletonema</taxon>
        <taxon>Skeletonema marinoi-dohrnii complex</taxon>
    </lineage>
</organism>
<name>A0AAD9D763_9STRA</name>
<sequence length="516" mass="59296">MEETRRQKWRWPIGGTDRFIWQGGSRGEKEVLYKPNFEYDAAEQIIADNKINTHTEDGVTNDDIGVIEKKQRIIDQRIRALSSLFTSCRNDDRTENGHRDNSSGTIRATDLTDDEFIYFVLNGPPYPVKKDEKSTTISDHGMEQIIQNYQDCRQEKRNLGNTYIAERRSILPEPWVERDDGEHSSVQIDRHGRLIRTRRESNIDAAANVDDATESSQDGFEELELVDAAGAFWRQIIKSSNKDSRSRGGADGRRGSSVVSNATDRPPLPGILRPPQQPPPQLQPNPLNQQHIRERTIAQRMEHESRQAIERAMHRYRLQQQQGRDEAVFEMVDIPLIRPINEANVPRWLRFLSFNRQQRNQQQHANNDNAGDNPNQQQNEQQDHQHGEREGLRLALRRICFAVITVAAAFICMMLQGLPLVDFGDDAMELHPIFLSGLMGPHYPGHHPQQHHPQQHHNQPRNEWVFPEIAEEEEEVAGDVQKSIWNRLGVEDRYHLSRDVTSEGDVQSSNDGGAEL</sequence>
<dbReference type="Proteomes" id="UP001224775">
    <property type="component" value="Unassembled WGS sequence"/>
</dbReference>
<evidence type="ECO:0000313" key="4">
    <source>
        <dbReference type="Proteomes" id="UP001224775"/>
    </source>
</evidence>
<reference evidence="3" key="1">
    <citation type="submission" date="2023-06" db="EMBL/GenBank/DDBJ databases">
        <title>Survivors Of The Sea: Transcriptome response of Skeletonema marinoi to long-term dormancy.</title>
        <authorList>
            <person name="Pinder M.I.M."/>
            <person name="Kourtchenko O."/>
            <person name="Robertson E.K."/>
            <person name="Larsson T."/>
            <person name="Maumus F."/>
            <person name="Osuna-Cruz C.M."/>
            <person name="Vancaester E."/>
            <person name="Stenow R."/>
            <person name="Vandepoele K."/>
            <person name="Ploug H."/>
            <person name="Bruchert V."/>
            <person name="Godhe A."/>
            <person name="Topel M."/>
        </authorList>
    </citation>
    <scope>NUCLEOTIDE SEQUENCE</scope>
    <source>
        <strain evidence="3">R05AC</strain>
    </source>
</reference>
<feature type="transmembrane region" description="Helical" evidence="2">
    <location>
        <begin position="399"/>
        <end position="418"/>
    </location>
</feature>
<protein>
    <submittedName>
        <fullName evidence="3">Uncharacterized protein</fullName>
    </submittedName>
</protein>
<keyword evidence="2" id="KW-0472">Membrane</keyword>
<accession>A0AAD9D763</accession>
<proteinExistence type="predicted"/>